<evidence type="ECO:0000259" key="12">
    <source>
        <dbReference type="PROSITE" id="PS50109"/>
    </source>
</evidence>
<dbReference type="Pfam" id="PF02518">
    <property type="entry name" value="HATPase_c"/>
    <property type="match status" value="1"/>
</dbReference>
<dbReference type="InterPro" id="IPR005467">
    <property type="entry name" value="His_kinase_dom"/>
</dbReference>
<dbReference type="PANTHER" id="PTHR45436">
    <property type="entry name" value="SENSOR HISTIDINE KINASE YKOH"/>
    <property type="match status" value="1"/>
</dbReference>
<dbReference type="Proteomes" id="UP000280819">
    <property type="component" value="Unassembled WGS sequence"/>
</dbReference>
<dbReference type="SMART" id="SM00304">
    <property type="entry name" value="HAMP"/>
    <property type="match status" value="1"/>
</dbReference>
<evidence type="ECO:0000256" key="5">
    <source>
        <dbReference type="ARBA" id="ARBA00022553"/>
    </source>
</evidence>
<dbReference type="InterPro" id="IPR003660">
    <property type="entry name" value="HAMP_dom"/>
</dbReference>
<proteinExistence type="predicted"/>
<gene>
    <name evidence="14" type="ORF">EII34_09795</name>
</gene>
<dbReference type="CDD" id="cd00082">
    <property type="entry name" value="HisKA"/>
    <property type="match status" value="1"/>
</dbReference>
<keyword evidence="11" id="KW-0472">Membrane</keyword>
<keyword evidence="6" id="KW-0808">Transferase</keyword>
<reference evidence="14 15" key="1">
    <citation type="submission" date="2018-11" db="EMBL/GenBank/DDBJ databases">
        <title>Genomes From Bacteria Associated with the Canine Oral Cavity: a Test Case for Automated Genome-Based Taxonomic Assignment.</title>
        <authorList>
            <person name="Coil D.A."/>
            <person name="Jospin G."/>
            <person name="Darling A.E."/>
            <person name="Wallis C."/>
            <person name="Davis I.J."/>
            <person name="Harris S."/>
            <person name="Eisen J.A."/>
            <person name="Holcombe L.J."/>
            <person name="O'Flynn C."/>
        </authorList>
    </citation>
    <scope>NUCLEOTIDE SEQUENCE [LARGE SCALE GENOMIC DNA]</scope>
    <source>
        <strain evidence="14 15">OH887_COT-365</strain>
    </source>
</reference>
<dbReference type="AlphaFoldDB" id="A0A3P1T4Z3"/>
<dbReference type="PRINTS" id="PR00344">
    <property type="entry name" value="BCTRLSENSOR"/>
</dbReference>
<dbReference type="RefSeq" id="WP_124844977.1">
    <property type="nucleotide sequence ID" value="NZ_RQZG01000010.1"/>
</dbReference>
<dbReference type="InterPro" id="IPR003661">
    <property type="entry name" value="HisK_dim/P_dom"/>
</dbReference>
<dbReference type="PROSITE" id="PS50885">
    <property type="entry name" value="HAMP"/>
    <property type="match status" value="1"/>
</dbReference>
<dbReference type="PANTHER" id="PTHR45436:SF5">
    <property type="entry name" value="SENSOR HISTIDINE KINASE TRCS"/>
    <property type="match status" value="1"/>
</dbReference>
<comment type="catalytic activity">
    <reaction evidence="1">
        <text>ATP + protein L-histidine = ADP + protein N-phospho-L-histidine.</text>
        <dbReference type="EC" id="2.7.13.3"/>
    </reaction>
</comment>
<dbReference type="SMART" id="SM00387">
    <property type="entry name" value="HATPase_c"/>
    <property type="match status" value="1"/>
</dbReference>
<dbReference type="PROSITE" id="PS50109">
    <property type="entry name" value="HIS_KIN"/>
    <property type="match status" value="1"/>
</dbReference>
<dbReference type="OrthoDB" id="9786919at2"/>
<evidence type="ECO:0000256" key="11">
    <source>
        <dbReference type="ARBA" id="ARBA00023136"/>
    </source>
</evidence>
<dbReference type="InterPro" id="IPR036890">
    <property type="entry name" value="HATPase_C_sf"/>
</dbReference>
<comment type="caution">
    <text evidence="14">The sequence shown here is derived from an EMBL/GenBank/DDBJ whole genome shotgun (WGS) entry which is preliminary data.</text>
</comment>
<keyword evidence="9" id="KW-1133">Transmembrane helix</keyword>
<dbReference type="SUPFAM" id="SSF55874">
    <property type="entry name" value="ATPase domain of HSP90 chaperone/DNA topoisomerase II/histidine kinase"/>
    <property type="match status" value="1"/>
</dbReference>
<name>A0A3P1T4Z3_9ACTN</name>
<dbReference type="Gene3D" id="6.10.340.10">
    <property type="match status" value="1"/>
</dbReference>
<evidence type="ECO:0000256" key="3">
    <source>
        <dbReference type="ARBA" id="ARBA00004236"/>
    </source>
</evidence>
<dbReference type="InterPro" id="IPR003594">
    <property type="entry name" value="HATPase_dom"/>
</dbReference>
<evidence type="ECO:0000259" key="13">
    <source>
        <dbReference type="PROSITE" id="PS50885"/>
    </source>
</evidence>
<evidence type="ECO:0000256" key="8">
    <source>
        <dbReference type="ARBA" id="ARBA00022777"/>
    </source>
</evidence>
<dbReference type="FunFam" id="3.30.565.10:FF:000006">
    <property type="entry name" value="Sensor histidine kinase WalK"/>
    <property type="match status" value="1"/>
</dbReference>
<evidence type="ECO:0000256" key="1">
    <source>
        <dbReference type="ARBA" id="ARBA00000085"/>
    </source>
</evidence>
<accession>A0A3P1T4Z3</accession>
<dbReference type="EMBL" id="RQZG01000010">
    <property type="protein sequence ID" value="RRD04587.1"/>
    <property type="molecule type" value="Genomic_DNA"/>
</dbReference>
<dbReference type="Gene3D" id="3.30.565.10">
    <property type="entry name" value="Histidine kinase-like ATPase, C-terminal domain"/>
    <property type="match status" value="1"/>
</dbReference>
<comment type="subcellular location">
    <subcellularLocation>
        <location evidence="3">Cell membrane</location>
    </subcellularLocation>
</comment>
<evidence type="ECO:0000256" key="2">
    <source>
        <dbReference type="ARBA" id="ARBA00001968"/>
    </source>
</evidence>
<dbReference type="GO" id="GO:0005509">
    <property type="term" value="F:calcium ion binding"/>
    <property type="evidence" value="ECO:0007669"/>
    <property type="project" value="UniProtKB-ARBA"/>
</dbReference>
<comment type="cofactor">
    <cofactor evidence="2">
        <name>a divalent metal cation</name>
        <dbReference type="ChEBI" id="CHEBI:60240"/>
    </cofactor>
</comment>
<organism evidence="14 15">
    <name type="scientific">Arachnia propionica</name>
    <dbReference type="NCBI Taxonomy" id="1750"/>
    <lineage>
        <taxon>Bacteria</taxon>
        <taxon>Bacillati</taxon>
        <taxon>Actinomycetota</taxon>
        <taxon>Actinomycetes</taxon>
        <taxon>Propionibacteriales</taxon>
        <taxon>Propionibacteriaceae</taxon>
        <taxon>Arachnia</taxon>
    </lineage>
</organism>
<dbReference type="CDD" id="cd06225">
    <property type="entry name" value="HAMP"/>
    <property type="match status" value="1"/>
</dbReference>
<dbReference type="SUPFAM" id="SSF47384">
    <property type="entry name" value="Homodimeric domain of signal transducing histidine kinase"/>
    <property type="match status" value="1"/>
</dbReference>
<sequence>MQAGSLSAQLRRHVTVVVAVLALLISVGTLVAARSLLYGQVDAQLDNAKVLQRRGPAEPRDNHAPGIAVPGMPPGTVVAIRADDGTALGTRIAEGSYEPLTAEAYLSLVTIAPDGGNHTVTVPGMGQYRVSSRMGSGERVVVAVPLEVVDATLLRLTLLAAGLGVVSVVIAAVATRAVADAATRPLRALSCTAHAVSRLELGRGEVQVPTPVPSPDLAPGHEVARLTDSFNRMLGNVRSALEARQASETKLRRFVADASHELRNPLAAIRGYSELAGRPGEQDTSFALGRIDAESRRLTKLVEDLLLLARLDADAPVEPQPVDVVAVVLDAVSDARVAGPDHVWRLELPEEGVEVSADADRLHQVVLNLLSNARIHTPAGTTVTTGVAVRDEAVHLVVADDGPGIAPEVLPHIFERFSRADTARAHSPARSTGLGLSIVQAVVRSFGGEVEVESRPGRTAFTVRLPLVPLSGVLSTPSAPLPTPPQA</sequence>
<dbReference type="SMART" id="SM00388">
    <property type="entry name" value="HisKA"/>
    <property type="match status" value="1"/>
</dbReference>
<dbReference type="InterPro" id="IPR050428">
    <property type="entry name" value="TCS_sensor_his_kinase"/>
</dbReference>
<keyword evidence="7" id="KW-0812">Transmembrane</keyword>
<dbReference type="EC" id="2.7.13.3" evidence="4"/>
<dbReference type="Pfam" id="PF00512">
    <property type="entry name" value="HisKA"/>
    <property type="match status" value="1"/>
</dbReference>
<evidence type="ECO:0000313" key="14">
    <source>
        <dbReference type="EMBL" id="RRD04587.1"/>
    </source>
</evidence>
<keyword evidence="8 14" id="KW-0418">Kinase</keyword>
<dbReference type="InterPro" id="IPR004358">
    <property type="entry name" value="Sig_transdc_His_kin-like_C"/>
</dbReference>
<protein>
    <recommendedName>
        <fullName evidence="4">histidine kinase</fullName>
        <ecNumber evidence="4">2.7.13.3</ecNumber>
    </recommendedName>
</protein>
<dbReference type="Gene3D" id="1.10.287.130">
    <property type="match status" value="1"/>
</dbReference>
<dbReference type="CDD" id="cd00075">
    <property type="entry name" value="HATPase"/>
    <property type="match status" value="1"/>
</dbReference>
<evidence type="ECO:0000256" key="7">
    <source>
        <dbReference type="ARBA" id="ARBA00022692"/>
    </source>
</evidence>
<evidence type="ECO:0000256" key="9">
    <source>
        <dbReference type="ARBA" id="ARBA00022989"/>
    </source>
</evidence>
<dbReference type="GO" id="GO:0005886">
    <property type="term" value="C:plasma membrane"/>
    <property type="evidence" value="ECO:0007669"/>
    <property type="project" value="UniProtKB-SubCell"/>
</dbReference>
<feature type="domain" description="HAMP" evidence="13">
    <location>
        <begin position="180"/>
        <end position="242"/>
    </location>
</feature>
<feature type="domain" description="Histidine kinase" evidence="12">
    <location>
        <begin position="257"/>
        <end position="469"/>
    </location>
</feature>
<evidence type="ECO:0000256" key="10">
    <source>
        <dbReference type="ARBA" id="ARBA00023012"/>
    </source>
</evidence>
<evidence type="ECO:0000256" key="6">
    <source>
        <dbReference type="ARBA" id="ARBA00022679"/>
    </source>
</evidence>
<dbReference type="InterPro" id="IPR036097">
    <property type="entry name" value="HisK_dim/P_sf"/>
</dbReference>
<dbReference type="FunFam" id="1.10.287.130:FF:000001">
    <property type="entry name" value="Two-component sensor histidine kinase"/>
    <property type="match status" value="1"/>
</dbReference>
<evidence type="ECO:0000313" key="15">
    <source>
        <dbReference type="Proteomes" id="UP000280819"/>
    </source>
</evidence>
<dbReference type="GO" id="GO:0000155">
    <property type="term" value="F:phosphorelay sensor kinase activity"/>
    <property type="evidence" value="ECO:0007669"/>
    <property type="project" value="InterPro"/>
</dbReference>
<keyword evidence="10" id="KW-0902">Two-component regulatory system</keyword>
<evidence type="ECO:0000256" key="4">
    <source>
        <dbReference type="ARBA" id="ARBA00012438"/>
    </source>
</evidence>
<keyword evidence="5" id="KW-0597">Phosphoprotein</keyword>